<keyword evidence="2" id="KW-1185">Reference proteome</keyword>
<protein>
    <submittedName>
        <fullName evidence="1">Uncharacterized protein</fullName>
    </submittedName>
</protein>
<dbReference type="KEGG" id="bgg:CFK41_02510"/>
<sequence>MDDTTLTVPEKTRFAPGTFWATAGTEYLVSMDLQSVKPEGSGGRSMYLGVTLSCSPQAGGPGISVGGTQNMLTGETTTYSNQGLISVPEDGAIDCSIKASAPYDDVASNGTSFDIDATWNATPVDGEAQASDEKGLPRTIAAGAEETVMSTDLPPDQGGGDDLHALTSLHLTTCTIVNGSREDGRAWCSPNALDKNGSTVTTTLRADLVDDSGTVCQNLGTLSGEADHIDLYRHHRVLSLELDETVPRQPCGETVRVSTSVHNEGPAPLVVHRSNSSLVVVGE</sequence>
<accession>A0A291GUK3</accession>
<gene>
    <name evidence="1" type="ORF">CFK41_02510</name>
</gene>
<dbReference type="AlphaFoldDB" id="A0A291GUK3"/>
<name>A0A291GUK3_9MICO</name>
<proteinExistence type="predicted"/>
<organism evidence="1 2">
    <name type="scientific">Brachybacterium ginsengisoli</name>
    <dbReference type="NCBI Taxonomy" id="1331682"/>
    <lineage>
        <taxon>Bacteria</taxon>
        <taxon>Bacillati</taxon>
        <taxon>Actinomycetota</taxon>
        <taxon>Actinomycetes</taxon>
        <taxon>Micrococcales</taxon>
        <taxon>Dermabacteraceae</taxon>
        <taxon>Brachybacterium</taxon>
    </lineage>
</organism>
<reference evidence="1 2" key="1">
    <citation type="journal article" date="2014" name="Int. J. Syst. Evol. Microbiol.">
        <title>Brachybacterium ginsengisoli sp. nov., isolated from soil of a ginseng field.</title>
        <authorList>
            <person name="Hoang V.A."/>
            <person name="Kim Y.J."/>
            <person name="Nguyen N.L."/>
            <person name="Yang D.C."/>
        </authorList>
    </citation>
    <scope>NUCLEOTIDE SEQUENCE [LARGE SCALE GENOMIC DNA]</scope>
    <source>
        <strain evidence="1 2">DCY80</strain>
    </source>
</reference>
<dbReference type="Proteomes" id="UP000217889">
    <property type="component" value="Chromosome"/>
</dbReference>
<dbReference type="EMBL" id="CP023564">
    <property type="protein sequence ID" value="ATG53774.1"/>
    <property type="molecule type" value="Genomic_DNA"/>
</dbReference>
<evidence type="ECO:0000313" key="1">
    <source>
        <dbReference type="EMBL" id="ATG53774.1"/>
    </source>
</evidence>
<evidence type="ECO:0000313" key="2">
    <source>
        <dbReference type="Proteomes" id="UP000217889"/>
    </source>
</evidence>